<protein>
    <submittedName>
        <fullName evidence="4">5'-nucleotidase</fullName>
    </submittedName>
</protein>
<evidence type="ECO:0000313" key="4">
    <source>
        <dbReference type="EMBL" id="KAJ2906404.1"/>
    </source>
</evidence>
<evidence type="ECO:0000313" key="5">
    <source>
        <dbReference type="Proteomes" id="UP001201980"/>
    </source>
</evidence>
<dbReference type="Pfam" id="PF02872">
    <property type="entry name" value="5_nucleotid_C"/>
    <property type="match status" value="1"/>
</dbReference>
<gene>
    <name evidence="4" type="ORF">MKZ38_001764</name>
</gene>
<dbReference type="EMBL" id="JAKWBI020000014">
    <property type="protein sequence ID" value="KAJ2906404.1"/>
    <property type="molecule type" value="Genomic_DNA"/>
</dbReference>
<dbReference type="PANTHER" id="PTHR11575:SF41">
    <property type="entry name" value="PUTATIVE (AFU_ORTHOLOGUE AFUA_1G01160)-RELATED"/>
    <property type="match status" value="1"/>
</dbReference>
<proteinExistence type="inferred from homology"/>
<dbReference type="PANTHER" id="PTHR11575">
    <property type="entry name" value="5'-NUCLEOTIDASE-RELATED"/>
    <property type="match status" value="1"/>
</dbReference>
<comment type="caution">
    <text evidence="4">The sequence shown here is derived from an EMBL/GenBank/DDBJ whole genome shotgun (WGS) entry which is preliminary data.</text>
</comment>
<keyword evidence="2" id="KW-0547">Nucleotide-binding</keyword>
<name>A0AAD5WVH5_9PEZI</name>
<dbReference type="Gene3D" id="3.60.21.10">
    <property type="match status" value="1"/>
</dbReference>
<keyword evidence="2" id="KW-0378">Hydrolase</keyword>
<accession>A0AAD5WVH5</accession>
<dbReference type="Gene3D" id="3.90.780.10">
    <property type="entry name" value="5'-Nucleotidase, C-terminal domain"/>
    <property type="match status" value="1"/>
</dbReference>
<organism evidence="4 5">
    <name type="scientific">Zalerion maritima</name>
    <dbReference type="NCBI Taxonomy" id="339359"/>
    <lineage>
        <taxon>Eukaryota</taxon>
        <taxon>Fungi</taxon>
        <taxon>Dikarya</taxon>
        <taxon>Ascomycota</taxon>
        <taxon>Pezizomycotina</taxon>
        <taxon>Sordariomycetes</taxon>
        <taxon>Lulworthiomycetidae</taxon>
        <taxon>Lulworthiales</taxon>
        <taxon>Lulworthiaceae</taxon>
        <taxon>Zalerion</taxon>
    </lineage>
</organism>
<dbReference type="InterPro" id="IPR006179">
    <property type="entry name" value="5_nucleotidase/apyrase"/>
</dbReference>
<dbReference type="AlphaFoldDB" id="A0AAD5WVH5"/>
<keyword evidence="5" id="KW-1185">Reference proteome</keyword>
<evidence type="ECO:0000256" key="2">
    <source>
        <dbReference type="RuleBase" id="RU362119"/>
    </source>
</evidence>
<comment type="similarity">
    <text evidence="1 2">Belongs to the 5'-nucleotidase family.</text>
</comment>
<evidence type="ECO:0000259" key="3">
    <source>
        <dbReference type="Pfam" id="PF02872"/>
    </source>
</evidence>
<dbReference type="GO" id="GO:0016787">
    <property type="term" value="F:hydrolase activity"/>
    <property type="evidence" value="ECO:0007669"/>
    <property type="project" value="UniProtKB-KW"/>
</dbReference>
<reference evidence="4" key="1">
    <citation type="submission" date="2022-07" db="EMBL/GenBank/DDBJ databases">
        <title>Draft genome sequence of Zalerion maritima ATCC 34329, a (micro)plastics degrading marine fungus.</title>
        <authorList>
            <person name="Paco A."/>
            <person name="Goncalves M.F.M."/>
            <person name="Rocha-Santos T.A.P."/>
            <person name="Alves A."/>
        </authorList>
    </citation>
    <scope>NUCLEOTIDE SEQUENCE</scope>
    <source>
        <strain evidence="4">ATCC 34329</strain>
    </source>
</reference>
<dbReference type="InterPro" id="IPR036907">
    <property type="entry name" value="5'-Nucleotdase_C_sf"/>
</dbReference>
<sequence length="591" mass="64513">MEAGDHELVFLHFNDVYHISDPGLVARFSGLLEHISASLPSPSSRRPIRVFSGDSFSPSLEASVLRGDHMVPILNALGTDVACYGNHDFDFGEEILAQLFQKTNFPWVMSNMFRPSPAGSLKTGVDKGVCMGEKELMAGAHKYVVKQVGSVRVGFFGLAGTDWPSNCQHLPACTIASPENTAREVATLLRSKECCHVVIAVTHARLAEDLRVAAATEEGPGKVDLILGGHDHDVLRRMRGDTNSYAGVIHDGKSNEDVCRKDDGSVERCEGDVRVVKSGTDWKGVSTVRMKLRRDGDGEVCVETISVDQIYDIRLSPLYSSVTPNPVILSEIFSIHETIQSAVQNPLFHSNAPLDGRSSIIRSQETNLGNMLADAARAFYNTDISFVNSGAVRCDRILPASSLDSPLTVRDAIDILPFYNCIVVKKLPGKILREALENSFSDRHLDGRFLQISGLSVIVSWGCPEGQRVKEAWWSPSGVDGEKRPLEGDRWYDVAMTQFIADGFDGYTCFKDGETVLDAEGAMTDTELLLEVLGRGVEAEGDLRHKGNEGDKAEEGVRRSRAAVLKGYSDEHGLPVVEPVVDGRIRVTGSV</sequence>
<dbReference type="SUPFAM" id="SSF56300">
    <property type="entry name" value="Metallo-dependent phosphatases"/>
    <property type="match status" value="1"/>
</dbReference>
<evidence type="ECO:0000256" key="1">
    <source>
        <dbReference type="ARBA" id="ARBA00006654"/>
    </source>
</evidence>
<dbReference type="GO" id="GO:0009166">
    <property type="term" value="P:nucleotide catabolic process"/>
    <property type="evidence" value="ECO:0007669"/>
    <property type="project" value="InterPro"/>
</dbReference>
<dbReference type="InterPro" id="IPR008334">
    <property type="entry name" value="5'-Nucleotdase_C"/>
</dbReference>
<dbReference type="GO" id="GO:0000166">
    <property type="term" value="F:nucleotide binding"/>
    <property type="evidence" value="ECO:0007669"/>
    <property type="project" value="UniProtKB-KW"/>
</dbReference>
<dbReference type="Proteomes" id="UP001201980">
    <property type="component" value="Unassembled WGS sequence"/>
</dbReference>
<dbReference type="InterPro" id="IPR029052">
    <property type="entry name" value="Metallo-depent_PP-like"/>
</dbReference>
<feature type="domain" description="5'-Nucleotidase C-terminal" evidence="3">
    <location>
        <begin position="361"/>
        <end position="512"/>
    </location>
</feature>
<dbReference type="SUPFAM" id="SSF55816">
    <property type="entry name" value="5'-nucleotidase (syn. UDP-sugar hydrolase), C-terminal domain"/>
    <property type="match status" value="1"/>
</dbReference>
<dbReference type="PRINTS" id="PR01607">
    <property type="entry name" value="APYRASEFAMLY"/>
</dbReference>